<dbReference type="AlphaFoldDB" id="A0A8S3TF57"/>
<evidence type="ECO:0000256" key="1">
    <source>
        <dbReference type="PROSITE-ProRule" id="PRU00023"/>
    </source>
</evidence>
<dbReference type="SUPFAM" id="SSF48403">
    <property type="entry name" value="Ankyrin repeat"/>
    <property type="match status" value="1"/>
</dbReference>
<evidence type="ECO:0000313" key="2">
    <source>
        <dbReference type="EMBL" id="CAG2227854.1"/>
    </source>
</evidence>
<dbReference type="Gene3D" id="1.25.40.20">
    <property type="entry name" value="Ankyrin repeat-containing domain"/>
    <property type="match status" value="1"/>
</dbReference>
<sequence>MNINDTTNRGSTPLHHACFGGQYETVKFLLDLNGEALNSRVDTTIKNINGSSALHLAFQNGHIEVVKLFIDIGMNLNDATNSGSTPLNKACIKGRYETRKFLLDLNGHKLNSRVDTTKKLNNGDSALHTACINGHIEVAKILVDVGMDPNDKSNASTTPLYQAC</sequence>
<keyword evidence="3" id="KW-1185">Reference proteome</keyword>
<dbReference type="OrthoDB" id="194358at2759"/>
<dbReference type="PANTHER" id="PTHR44207">
    <property type="entry name" value="SURFACE ANTIGEN BSPA-LIKE-RELATED"/>
    <property type="match status" value="1"/>
</dbReference>
<dbReference type="PANTHER" id="PTHR44207:SF1">
    <property type="entry name" value="SURFACE ANTIGEN BSPA-LIKE"/>
    <property type="match status" value="1"/>
</dbReference>
<gene>
    <name evidence="2" type="ORF">MEDL_40864</name>
</gene>
<dbReference type="SMART" id="SM00248">
    <property type="entry name" value="ANK"/>
    <property type="match status" value="4"/>
</dbReference>
<name>A0A8S3TF57_MYTED</name>
<evidence type="ECO:0000313" key="3">
    <source>
        <dbReference type="Proteomes" id="UP000683360"/>
    </source>
</evidence>
<feature type="repeat" description="ANK" evidence="1">
    <location>
        <begin position="49"/>
        <end position="81"/>
    </location>
</feature>
<comment type="caution">
    <text evidence="2">The sequence shown here is derived from an EMBL/GenBank/DDBJ whole genome shotgun (WGS) entry which is preliminary data.</text>
</comment>
<dbReference type="Proteomes" id="UP000683360">
    <property type="component" value="Unassembled WGS sequence"/>
</dbReference>
<evidence type="ECO:0008006" key="4">
    <source>
        <dbReference type="Google" id="ProtNLM"/>
    </source>
</evidence>
<dbReference type="Pfam" id="PF00023">
    <property type="entry name" value="Ank"/>
    <property type="match status" value="1"/>
</dbReference>
<dbReference type="PROSITE" id="PS50297">
    <property type="entry name" value="ANK_REP_REGION"/>
    <property type="match status" value="3"/>
</dbReference>
<accession>A0A8S3TF57</accession>
<dbReference type="EMBL" id="CAJPWZ010001979">
    <property type="protein sequence ID" value="CAG2227854.1"/>
    <property type="molecule type" value="Genomic_DNA"/>
</dbReference>
<reference evidence="2" key="1">
    <citation type="submission" date="2021-03" db="EMBL/GenBank/DDBJ databases">
        <authorList>
            <person name="Bekaert M."/>
        </authorList>
    </citation>
    <scope>NUCLEOTIDE SEQUENCE</scope>
</reference>
<feature type="repeat" description="ANK" evidence="1">
    <location>
        <begin position="9"/>
        <end position="31"/>
    </location>
</feature>
<dbReference type="InterPro" id="IPR002110">
    <property type="entry name" value="Ankyrin_rpt"/>
</dbReference>
<feature type="repeat" description="ANK" evidence="1">
    <location>
        <begin position="122"/>
        <end position="154"/>
    </location>
</feature>
<dbReference type="Pfam" id="PF12796">
    <property type="entry name" value="Ank_2"/>
    <property type="match status" value="2"/>
</dbReference>
<proteinExistence type="predicted"/>
<protein>
    <recommendedName>
        <fullName evidence="4">Ankyrin repeat protein</fullName>
    </recommendedName>
</protein>
<dbReference type="PROSITE" id="PS50088">
    <property type="entry name" value="ANK_REPEAT"/>
    <property type="match status" value="3"/>
</dbReference>
<dbReference type="InterPro" id="IPR036770">
    <property type="entry name" value="Ankyrin_rpt-contain_sf"/>
</dbReference>
<keyword evidence="1" id="KW-0040">ANK repeat</keyword>
<organism evidence="2 3">
    <name type="scientific">Mytilus edulis</name>
    <name type="common">Blue mussel</name>
    <dbReference type="NCBI Taxonomy" id="6550"/>
    <lineage>
        <taxon>Eukaryota</taxon>
        <taxon>Metazoa</taxon>
        <taxon>Spiralia</taxon>
        <taxon>Lophotrochozoa</taxon>
        <taxon>Mollusca</taxon>
        <taxon>Bivalvia</taxon>
        <taxon>Autobranchia</taxon>
        <taxon>Pteriomorphia</taxon>
        <taxon>Mytilida</taxon>
        <taxon>Mytiloidea</taxon>
        <taxon>Mytilidae</taxon>
        <taxon>Mytilinae</taxon>
        <taxon>Mytilus</taxon>
    </lineage>
</organism>
<dbReference type="PRINTS" id="PR01415">
    <property type="entry name" value="ANKYRIN"/>
</dbReference>